<accession>R2PCQ9</accession>
<dbReference type="PANTHER" id="PTHR43479">
    <property type="entry name" value="ACREF/ENVCD OPERON REPRESSOR-RELATED"/>
    <property type="match status" value="1"/>
</dbReference>
<organism evidence="4 6">
    <name type="scientific">Enterococcus malodoratus ATCC 43197</name>
    <dbReference type="NCBI Taxonomy" id="1158601"/>
    <lineage>
        <taxon>Bacteria</taxon>
        <taxon>Bacillati</taxon>
        <taxon>Bacillota</taxon>
        <taxon>Bacilli</taxon>
        <taxon>Lactobacillales</taxon>
        <taxon>Enterococcaceae</taxon>
        <taxon>Enterococcus</taxon>
    </lineage>
</organism>
<dbReference type="InterPro" id="IPR009057">
    <property type="entry name" value="Homeodomain-like_sf"/>
</dbReference>
<dbReference type="PROSITE" id="PS50977">
    <property type="entry name" value="HTH_TETR_2"/>
    <property type="match status" value="1"/>
</dbReference>
<dbReference type="SUPFAM" id="SSF46689">
    <property type="entry name" value="Homeodomain-like"/>
    <property type="match status" value="1"/>
</dbReference>
<dbReference type="PATRIC" id="fig|1158601.3.peg.1049"/>
<dbReference type="OrthoDB" id="9810250at2"/>
<keyword evidence="7" id="KW-1185">Reference proteome</keyword>
<name>R2PCQ9_9ENTE</name>
<feature type="DNA-binding region" description="H-T-H motif" evidence="2">
    <location>
        <begin position="29"/>
        <end position="48"/>
    </location>
</feature>
<dbReference type="GO" id="GO:0003677">
    <property type="term" value="F:DNA binding"/>
    <property type="evidence" value="ECO:0007669"/>
    <property type="project" value="UniProtKB-UniRule"/>
</dbReference>
<keyword evidence="1 2" id="KW-0238">DNA-binding</keyword>
<evidence type="ECO:0000313" key="4">
    <source>
        <dbReference type="EMBL" id="EOH81033.1"/>
    </source>
</evidence>
<dbReference type="STRING" id="71451.RV07_GL003036"/>
<dbReference type="Pfam" id="PF00440">
    <property type="entry name" value="TetR_N"/>
    <property type="match status" value="1"/>
</dbReference>
<dbReference type="Proteomes" id="UP000013783">
    <property type="component" value="Unassembled WGS sequence"/>
</dbReference>
<evidence type="ECO:0000256" key="2">
    <source>
        <dbReference type="PROSITE-ProRule" id="PRU00335"/>
    </source>
</evidence>
<evidence type="ECO:0000259" key="3">
    <source>
        <dbReference type="PROSITE" id="PS50977"/>
    </source>
</evidence>
<dbReference type="EMBL" id="AJAK01000007">
    <property type="protein sequence ID" value="EOH81033.1"/>
    <property type="molecule type" value="Genomic_DNA"/>
</dbReference>
<dbReference type="PROSITE" id="PS01081">
    <property type="entry name" value="HTH_TETR_1"/>
    <property type="match status" value="1"/>
</dbReference>
<dbReference type="InterPro" id="IPR001647">
    <property type="entry name" value="HTH_TetR"/>
</dbReference>
<dbReference type="InterPro" id="IPR050624">
    <property type="entry name" value="HTH-type_Tx_Regulator"/>
</dbReference>
<dbReference type="Gene3D" id="1.10.357.10">
    <property type="entry name" value="Tetracycline Repressor, domain 2"/>
    <property type="match status" value="1"/>
</dbReference>
<evidence type="ECO:0000256" key="1">
    <source>
        <dbReference type="ARBA" id="ARBA00023125"/>
    </source>
</evidence>
<evidence type="ECO:0000313" key="5">
    <source>
        <dbReference type="EMBL" id="EOT69543.1"/>
    </source>
</evidence>
<dbReference type="eggNOG" id="COG1309">
    <property type="taxonomic scope" value="Bacteria"/>
</dbReference>
<dbReference type="InterPro" id="IPR023772">
    <property type="entry name" value="DNA-bd_HTH_TetR-type_CS"/>
</dbReference>
<dbReference type="PANTHER" id="PTHR43479:SF11">
    <property type="entry name" value="ACREF_ENVCD OPERON REPRESSOR-RELATED"/>
    <property type="match status" value="1"/>
</dbReference>
<sequence>MDRRKRKTQKNITAVFYQLLKKKSYEEISVSQICQVADINRGTFYLHFIDKDDLLEKSISHEMQELVEYCEGNGETSNQLKLEKTFEYIAEHREELRRLLGADKQGFFAQFQIEYLMEQMTDQSPLTSIFFAHGLVGLLEYYLMNDISEVEISEELEKLTYSFR</sequence>
<protein>
    <recommendedName>
        <fullName evidence="3">HTH tetR-type domain-containing protein</fullName>
    </recommendedName>
</protein>
<dbReference type="EMBL" id="ASWA01000002">
    <property type="protein sequence ID" value="EOT69543.1"/>
    <property type="molecule type" value="Genomic_DNA"/>
</dbReference>
<gene>
    <name evidence="5" type="ORF">I585_01009</name>
    <name evidence="4" type="ORF">UAI_01077</name>
</gene>
<proteinExistence type="predicted"/>
<dbReference type="RefSeq" id="WP_010739948.1">
    <property type="nucleotide sequence ID" value="NZ_KB946249.1"/>
</dbReference>
<dbReference type="Proteomes" id="UP000014148">
    <property type="component" value="Unassembled WGS sequence"/>
</dbReference>
<reference evidence="4 6" key="1">
    <citation type="submission" date="2013-02" db="EMBL/GenBank/DDBJ databases">
        <title>The Genome Sequence of Enterococcus malodoratus ATCC_43197.</title>
        <authorList>
            <consortium name="The Broad Institute Genome Sequencing Platform"/>
            <consortium name="The Broad Institute Genome Sequencing Center for Infectious Disease"/>
            <person name="Earl A.M."/>
            <person name="Gilmore M.S."/>
            <person name="Lebreton F."/>
            <person name="Walker B."/>
            <person name="Young S.K."/>
            <person name="Zeng Q."/>
            <person name="Gargeya S."/>
            <person name="Fitzgerald M."/>
            <person name="Haas B."/>
            <person name="Abouelleil A."/>
            <person name="Alvarado L."/>
            <person name="Arachchi H.M."/>
            <person name="Berlin A.M."/>
            <person name="Chapman S.B."/>
            <person name="Dewar J."/>
            <person name="Goldberg J."/>
            <person name="Griggs A."/>
            <person name="Gujja S."/>
            <person name="Hansen M."/>
            <person name="Howarth C."/>
            <person name="Imamovic A."/>
            <person name="Larimer J."/>
            <person name="McCowan C."/>
            <person name="Murphy C."/>
            <person name="Neiman D."/>
            <person name="Pearson M."/>
            <person name="Priest M."/>
            <person name="Roberts A."/>
            <person name="Saif S."/>
            <person name="Shea T."/>
            <person name="Sisk P."/>
            <person name="Sykes S."/>
            <person name="Wortman J."/>
            <person name="Nusbaum C."/>
            <person name="Birren B."/>
        </authorList>
    </citation>
    <scope>NUCLEOTIDE SEQUENCE [LARGE SCALE GENOMIC DNA]</scope>
    <source>
        <strain evidence="4 6">ATCC 43197</strain>
    </source>
</reference>
<reference evidence="5 7" key="2">
    <citation type="submission" date="2013-03" db="EMBL/GenBank/DDBJ databases">
        <title>The Genome Sequence of Enterococcus malodoratus ATCC_43197 (PacBio/Illumina hybrid assembly).</title>
        <authorList>
            <consortium name="The Broad Institute Genomics Platform"/>
            <consortium name="The Broad Institute Genome Sequencing Center for Infectious Disease"/>
            <person name="Earl A."/>
            <person name="Russ C."/>
            <person name="Gilmore M."/>
            <person name="Surin D."/>
            <person name="Walker B."/>
            <person name="Young S."/>
            <person name="Zeng Q."/>
            <person name="Gargeya S."/>
            <person name="Fitzgerald M."/>
            <person name="Haas B."/>
            <person name="Abouelleil A."/>
            <person name="Allen A.W."/>
            <person name="Alvarado L."/>
            <person name="Arachchi H.M."/>
            <person name="Berlin A.M."/>
            <person name="Chapman S.B."/>
            <person name="Gainer-Dewar J."/>
            <person name="Goldberg J."/>
            <person name="Griggs A."/>
            <person name="Gujja S."/>
            <person name="Hansen M."/>
            <person name="Howarth C."/>
            <person name="Imamovic A."/>
            <person name="Ireland A."/>
            <person name="Larimer J."/>
            <person name="McCowan C."/>
            <person name="Murphy C."/>
            <person name="Pearson M."/>
            <person name="Poon T.W."/>
            <person name="Priest M."/>
            <person name="Roberts A."/>
            <person name="Saif S."/>
            <person name="Shea T."/>
            <person name="Sisk P."/>
            <person name="Sykes S."/>
            <person name="Wortman J."/>
            <person name="Nusbaum C."/>
            <person name="Birren B."/>
        </authorList>
    </citation>
    <scope>NUCLEOTIDE SEQUENCE [LARGE SCALE GENOMIC DNA]</scope>
    <source>
        <strain evidence="5 7">ATCC 43197</strain>
    </source>
</reference>
<evidence type="ECO:0000313" key="7">
    <source>
        <dbReference type="Proteomes" id="UP000014148"/>
    </source>
</evidence>
<dbReference type="AlphaFoldDB" id="R2PCQ9"/>
<comment type="caution">
    <text evidence="4">The sequence shown here is derived from an EMBL/GenBank/DDBJ whole genome shotgun (WGS) entry which is preliminary data.</text>
</comment>
<feature type="domain" description="HTH tetR-type" evidence="3">
    <location>
        <begin position="6"/>
        <end position="66"/>
    </location>
</feature>
<evidence type="ECO:0000313" key="6">
    <source>
        <dbReference type="Proteomes" id="UP000013783"/>
    </source>
</evidence>